<proteinExistence type="predicted"/>
<keyword evidence="3" id="KW-1185">Reference proteome</keyword>
<dbReference type="HOGENOM" id="CLU_145788_0_0_1"/>
<dbReference type="Proteomes" id="UP000008493">
    <property type="component" value="Unassembled WGS sequence"/>
</dbReference>
<gene>
    <name evidence="2" type="ORF">AGABI1DRAFT_123377</name>
</gene>
<dbReference type="InParanoid" id="K5XKL0"/>
<organism evidence="2 3">
    <name type="scientific">Agaricus bisporus var. burnettii (strain JB137-S8 / ATCC MYA-4627 / FGSC 10392)</name>
    <name type="common">White button mushroom</name>
    <dbReference type="NCBI Taxonomy" id="597362"/>
    <lineage>
        <taxon>Eukaryota</taxon>
        <taxon>Fungi</taxon>
        <taxon>Dikarya</taxon>
        <taxon>Basidiomycota</taxon>
        <taxon>Agaricomycotina</taxon>
        <taxon>Agaricomycetes</taxon>
        <taxon>Agaricomycetidae</taxon>
        <taxon>Agaricales</taxon>
        <taxon>Agaricineae</taxon>
        <taxon>Agaricaceae</taxon>
        <taxon>Agaricus</taxon>
    </lineage>
</organism>
<protein>
    <submittedName>
        <fullName evidence="2">Uncharacterized protein</fullName>
    </submittedName>
</protein>
<feature type="signal peptide" evidence="1">
    <location>
        <begin position="1"/>
        <end position="18"/>
    </location>
</feature>
<accession>K5XKL0</accession>
<dbReference type="KEGG" id="abp:AGABI1DRAFT123377"/>
<evidence type="ECO:0000313" key="3">
    <source>
        <dbReference type="Proteomes" id="UP000008493"/>
    </source>
</evidence>
<feature type="chain" id="PRO_5003886537" evidence="1">
    <location>
        <begin position="19"/>
        <end position="114"/>
    </location>
</feature>
<evidence type="ECO:0000256" key="1">
    <source>
        <dbReference type="SAM" id="SignalP"/>
    </source>
</evidence>
<name>K5XKL0_AGABU</name>
<sequence>MKFALAIIPAFLALSAFGSPIELDARQKLPSCDFEKCLEAVAPQIVPIRTCAATIKNLDNIEEAQSKGKPPRKEDLMGLATNGRKCIADANDLHIKPPPICELLFINPVFCLPA</sequence>
<evidence type="ECO:0000313" key="2">
    <source>
        <dbReference type="EMBL" id="EKM75050.1"/>
    </source>
</evidence>
<reference evidence="3" key="1">
    <citation type="journal article" date="2012" name="Proc. Natl. Acad. Sci. U.S.A.">
        <title>Genome sequence of the button mushroom Agaricus bisporus reveals mechanisms governing adaptation to a humic-rich ecological niche.</title>
        <authorList>
            <person name="Morin E."/>
            <person name="Kohler A."/>
            <person name="Baker A.R."/>
            <person name="Foulongne-Oriol M."/>
            <person name="Lombard V."/>
            <person name="Nagy L.G."/>
            <person name="Ohm R.A."/>
            <person name="Patyshakuliyeva A."/>
            <person name="Brun A."/>
            <person name="Aerts A.L."/>
            <person name="Bailey A.M."/>
            <person name="Billette C."/>
            <person name="Coutinho P.M."/>
            <person name="Deakin G."/>
            <person name="Doddapaneni H."/>
            <person name="Floudas D."/>
            <person name="Grimwood J."/>
            <person name="Hilden K."/>
            <person name="Kuees U."/>
            <person name="LaButti K.M."/>
            <person name="Lapidus A."/>
            <person name="Lindquist E.A."/>
            <person name="Lucas S.M."/>
            <person name="Murat C."/>
            <person name="Riley R.W."/>
            <person name="Salamov A.A."/>
            <person name="Schmutz J."/>
            <person name="Subramanian V."/>
            <person name="Woesten H.A.B."/>
            <person name="Xu J."/>
            <person name="Eastwood D.C."/>
            <person name="Foster G.D."/>
            <person name="Sonnenberg A.S."/>
            <person name="Cullen D."/>
            <person name="de Vries R.P."/>
            <person name="Lundell T."/>
            <person name="Hibbett D.S."/>
            <person name="Henrissat B."/>
            <person name="Burton K.S."/>
            <person name="Kerrigan R.W."/>
            <person name="Challen M.P."/>
            <person name="Grigoriev I.V."/>
            <person name="Martin F."/>
        </authorList>
    </citation>
    <scope>NUCLEOTIDE SEQUENCE [LARGE SCALE GENOMIC DNA]</scope>
    <source>
        <strain evidence="3">JB137-S8 / ATCC MYA-4627 / FGSC 10392</strain>
    </source>
</reference>
<dbReference type="EMBL" id="JH971420">
    <property type="protein sequence ID" value="EKM75050.1"/>
    <property type="molecule type" value="Genomic_DNA"/>
</dbReference>
<dbReference type="AlphaFoldDB" id="K5XKL0"/>
<dbReference type="GeneID" id="18825992"/>
<dbReference type="RefSeq" id="XP_007334281.1">
    <property type="nucleotide sequence ID" value="XM_007334219.1"/>
</dbReference>
<keyword evidence="1" id="KW-0732">Signal</keyword>